<accession>A0A9P9WU80</accession>
<dbReference type="EMBL" id="JAFIMR010000004">
    <property type="protein sequence ID" value="KAI1879175.1"/>
    <property type="molecule type" value="Genomic_DNA"/>
</dbReference>
<feature type="region of interest" description="Disordered" evidence="1">
    <location>
        <begin position="1"/>
        <end position="51"/>
    </location>
</feature>
<feature type="compositionally biased region" description="Basic and acidic residues" evidence="1">
    <location>
        <begin position="615"/>
        <end position="624"/>
    </location>
</feature>
<dbReference type="Proteomes" id="UP000829685">
    <property type="component" value="Unassembled WGS sequence"/>
</dbReference>
<sequence>MFRFWGSDSRGSDKTVQIDRPMFDLGKPPVQPFVSETAVTTPSRSPKRRRTSNVAIASLTAAADSPVVKRLKLEDGSFPEVEVAMAGVEEQGAAQPEPEMASMDGVKEVIEREFGQEILLKHQELRLINQELAKCQVALEQLRRCHLIPYPVNVPTPEQMLNISSGLGPALQAKMGAQVPQWAPPFGVTDGPYARHLAKWLIPDPKFDGIYPVPTHAEYTRSRALVDGRSTRNGANEVGSALSKGRRGREPPGQKLQALPSGYSQPKGKSGPCILKRIADGKTVKLVCVKCNREDFSSTQGFINHCRIAHKLEYKSHEEAAIGCGHPIDVSEAAPGIVSDERPAPPVVSHTPTSGPVHSYVDSESFFAAARRINETMAKYKKGELKGPIPGVKISSTPAATSAQRPSAFKPSAETPNLSLFAKLQDKGLDLEELVRDATTKVDLNEMFTPEDESEESEVDSVEAKVAQGDQASSAVAGMRMPAPARKPMSPIPPPILPISIRPTSSKGHTAPMAYATPVPTPAPRLSDRESECPLDDEMDIDLSPNTAVSNVAPSLVSDDDEYDDSVDGSCDESEVNDTLDTESMSDVAEIHLDDEGPRSLGHRGSTSAGADPLQLRKEDDKHVTFMTPVRDSPVPTTQAHGGLKRKNRI</sequence>
<evidence type="ECO:0000256" key="1">
    <source>
        <dbReference type="SAM" id="MobiDB-lite"/>
    </source>
</evidence>
<feature type="compositionally biased region" description="Polar residues" evidence="1">
    <location>
        <begin position="544"/>
        <end position="553"/>
    </location>
</feature>
<name>A0A9P9WU80_9PEZI</name>
<feature type="compositionally biased region" description="Acidic residues" evidence="1">
    <location>
        <begin position="558"/>
        <end position="581"/>
    </location>
</feature>
<comment type="caution">
    <text evidence="3">The sequence shown here is derived from an EMBL/GenBank/DDBJ whole genome shotgun (WGS) entry which is preliminary data.</text>
</comment>
<feature type="region of interest" description="Disordered" evidence="1">
    <location>
        <begin position="515"/>
        <end position="650"/>
    </location>
</feature>
<dbReference type="InterPro" id="IPR058706">
    <property type="entry name" value="zf-C2H2_AHC1-like"/>
</dbReference>
<organism evidence="3 4">
    <name type="scientific">Neoarthrinium moseri</name>
    <dbReference type="NCBI Taxonomy" id="1658444"/>
    <lineage>
        <taxon>Eukaryota</taxon>
        <taxon>Fungi</taxon>
        <taxon>Dikarya</taxon>
        <taxon>Ascomycota</taxon>
        <taxon>Pezizomycotina</taxon>
        <taxon>Sordariomycetes</taxon>
        <taxon>Xylariomycetidae</taxon>
        <taxon>Amphisphaeriales</taxon>
        <taxon>Apiosporaceae</taxon>
        <taxon>Neoarthrinium</taxon>
    </lineage>
</organism>
<keyword evidence="4" id="KW-1185">Reference proteome</keyword>
<feature type="domain" description="AHC1-like C2H2 zinc-finger" evidence="2">
    <location>
        <begin position="271"/>
        <end position="320"/>
    </location>
</feature>
<reference evidence="3" key="1">
    <citation type="submission" date="2021-03" db="EMBL/GenBank/DDBJ databases">
        <title>Revisited historic fungal species revealed as producer of novel bioactive compounds through whole genome sequencing and comparative genomics.</title>
        <authorList>
            <person name="Vignolle G.A."/>
            <person name="Hochenegger N."/>
            <person name="Mach R.L."/>
            <person name="Mach-Aigner A.R."/>
            <person name="Javad Rahimi M."/>
            <person name="Salim K.A."/>
            <person name="Chan C.M."/>
            <person name="Lim L.B.L."/>
            <person name="Cai F."/>
            <person name="Druzhinina I.S."/>
            <person name="U'Ren J.M."/>
            <person name="Derntl C."/>
        </authorList>
    </citation>
    <scope>NUCLEOTIDE SEQUENCE</scope>
    <source>
        <strain evidence="3">TUCIM 5799</strain>
    </source>
</reference>
<protein>
    <recommendedName>
        <fullName evidence="2">AHC1-like C2H2 zinc-finger domain-containing protein</fullName>
    </recommendedName>
</protein>
<proteinExistence type="predicted"/>
<gene>
    <name evidence="3" type="ORF">JX265_002129</name>
</gene>
<evidence type="ECO:0000259" key="2">
    <source>
        <dbReference type="Pfam" id="PF25909"/>
    </source>
</evidence>
<feature type="compositionally biased region" description="Basic and acidic residues" evidence="1">
    <location>
        <begin position="589"/>
        <end position="598"/>
    </location>
</feature>
<feature type="region of interest" description="Disordered" evidence="1">
    <location>
        <begin position="225"/>
        <end position="270"/>
    </location>
</feature>
<evidence type="ECO:0000313" key="4">
    <source>
        <dbReference type="Proteomes" id="UP000829685"/>
    </source>
</evidence>
<dbReference type="Pfam" id="PF25909">
    <property type="entry name" value="zf-C2H2_AHC1"/>
    <property type="match status" value="1"/>
</dbReference>
<evidence type="ECO:0000313" key="3">
    <source>
        <dbReference type="EMBL" id="KAI1879175.1"/>
    </source>
</evidence>
<dbReference type="OrthoDB" id="5355528at2759"/>
<dbReference type="AlphaFoldDB" id="A0A9P9WU80"/>